<keyword evidence="5" id="KW-1185">Reference proteome</keyword>
<reference evidence="4" key="1">
    <citation type="submission" date="2023-12" db="EMBL/GenBank/DDBJ databases">
        <authorList>
            <person name="Brown T."/>
        </authorList>
    </citation>
    <scope>NUCLEOTIDE SEQUENCE</scope>
</reference>
<dbReference type="Proteomes" id="UP001314169">
    <property type="component" value="Chromosome 21"/>
</dbReference>
<dbReference type="InterPro" id="IPR036834">
    <property type="entry name" value="Bcl-2-like_sf"/>
</dbReference>
<dbReference type="CDD" id="cd06845">
    <property type="entry name" value="Bcl-2_like"/>
    <property type="match status" value="1"/>
</dbReference>
<accession>A0ABN9ZWV3</accession>
<dbReference type="PANTHER" id="PTHR11256:SF10">
    <property type="entry name" value="BCL-2-RELATED PROTEIN A1"/>
    <property type="match status" value="1"/>
</dbReference>
<evidence type="ECO:0000256" key="2">
    <source>
        <dbReference type="ARBA" id="ARBA00022703"/>
    </source>
</evidence>
<dbReference type="Gene3D" id="1.10.437.10">
    <property type="entry name" value="Blc2-like"/>
    <property type="match status" value="1"/>
</dbReference>
<dbReference type="PROSITE" id="PS50062">
    <property type="entry name" value="BCL2_FAMILY"/>
    <property type="match status" value="1"/>
</dbReference>
<gene>
    <name evidence="4" type="ORF">MPIPNATIZW_LOCUS10684</name>
</gene>
<evidence type="ECO:0000313" key="5">
    <source>
        <dbReference type="Proteomes" id="UP001314169"/>
    </source>
</evidence>
<dbReference type="PROSITE" id="PS01258">
    <property type="entry name" value="BH2"/>
    <property type="match status" value="1"/>
</dbReference>
<protein>
    <recommendedName>
        <fullName evidence="3">Bcl-2 Bcl-2 homology region 1-3 domain-containing protein</fullName>
    </recommendedName>
</protein>
<feature type="domain" description="Bcl-2 Bcl-2 homology region 1-3" evidence="3">
    <location>
        <begin position="44"/>
        <end position="160"/>
    </location>
</feature>
<organism evidence="4 5">
    <name type="scientific">Pipistrellus nathusii</name>
    <name type="common">Nathusius' pipistrelle</name>
    <dbReference type="NCBI Taxonomy" id="59473"/>
    <lineage>
        <taxon>Eukaryota</taxon>
        <taxon>Metazoa</taxon>
        <taxon>Chordata</taxon>
        <taxon>Craniata</taxon>
        <taxon>Vertebrata</taxon>
        <taxon>Euteleostomi</taxon>
        <taxon>Mammalia</taxon>
        <taxon>Eutheria</taxon>
        <taxon>Laurasiatheria</taxon>
        <taxon>Chiroptera</taxon>
        <taxon>Yangochiroptera</taxon>
        <taxon>Vespertilionidae</taxon>
        <taxon>Pipistrellus</taxon>
    </lineage>
</organism>
<dbReference type="InterPro" id="IPR020726">
    <property type="entry name" value="Bcl2_BH2_motif_CS"/>
</dbReference>
<evidence type="ECO:0000256" key="1">
    <source>
        <dbReference type="ARBA" id="ARBA00009458"/>
    </source>
</evidence>
<proteinExistence type="inferred from homology"/>
<sequence>MAHGEGLGYVQGLARDYLRHALRGPRPEARPLGPGPAARVRRLLRETAGAVQRDAERALRPCLAGLPVASAAAARAVFLAVASSEFEDGVVNWGRLVTVFALEGILARELLRQRGDREDRDLDPEPGLDLDADTAEEISRFVAEFITSQAGDWIRQNGGWEHGFVQKFEPRPGWPAFLGATAKVLLCLLRHLP</sequence>
<evidence type="ECO:0000313" key="4">
    <source>
        <dbReference type="EMBL" id="CAK6442378.1"/>
    </source>
</evidence>
<comment type="similarity">
    <text evidence="1">Belongs to the Bcl-2 family.</text>
</comment>
<dbReference type="EMBL" id="OY882878">
    <property type="protein sequence ID" value="CAK6442378.1"/>
    <property type="molecule type" value="Genomic_DNA"/>
</dbReference>
<dbReference type="Pfam" id="PF00452">
    <property type="entry name" value="Bcl-2"/>
    <property type="match status" value="1"/>
</dbReference>
<dbReference type="InterPro" id="IPR046371">
    <property type="entry name" value="Bcl-2_BH1-3"/>
</dbReference>
<keyword evidence="2" id="KW-0053">Apoptosis</keyword>
<dbReference type="SUPFAM" id="SSF56854">
    <property type="entry name" value="Bcl-2 inhibitors of programmed cell death"/>
    <property type="match status" value="1"/>
</dbReference>
<dbReference type="InterPro" id="IPR026298">
    <property type="entry name" value="Bcl-2_fam"/>
</dbReference>
<dbReference type="PANTHER" id="PTHR11256">
    <property type="entry name" value="BCL-2 RELATED"/>
    <property type="match status" value="1"/>
</dbReference>
<dbReference type="SMART" id="SM00337">
    <property type="entry name" value="BCL"/>
    <property type="match status" value="1"/>
</dbReference>
<name>A0ABN9ZWV3_PIPNA</name>
<dbReference type="InterPro" id="IPR002475">
    <property type="entry name" value="Bcl2-like"/>
</dbReference>
<evidence type="ECO:0000259" key="3">
    <source>
        <dbReference type="SMART" id="SM00337"/>
    </source>
</evidence>